<evidence type="ECO:0000313" key="2">
    <source>
        <dbReference type="Proteomes" id="UP000235392"/>
    </source>
</evidence>
<comment type="caution">
    <text evidence="1">The sequence shown here is derived from an EMBL/GenBank/DDBJ whole genome shotgun (WGS) entry which is preliminary data.</text>
</comment>
<evidence type="ECO:0000313" key="1">
    <source>
        <dbReference type="EMBL" id="PLW39900.1"/>
    </source>
</evidence>
<protein>
    <submittedName>
        <fullName evidence="1">Uncharacterized protein</fullName>
    </submittedName>
</protein>
<name>A0A2N5UQ65_9BASI</name>
<sequence length="94" mass="10309">MPGCGGRDARFDSSHRKSSGFLKAFGLRPCGLTARGPSRQLDGGTCQKVQPQCSHLGQQCYVEGFPHPSIYHCLDLGYETHCLAYLTSQHLKDP</sequence>
<gene>
    <name evidence="1" type="ORF">PCASD_07876</name>
</gene>
<reference evidence="1 2" key="1">
    <citation type="submission" date="2017-11" db="EMBL/GenBank/DDBJ databases">
        <title>De novo assembly and phasing of dikaryotic genomes from two isolates of Puccinia coronata f. sp. avenae, the causal agent of oat crown rust.</title>
        <authorList>
            <person name="Miller M.E."/>
            <person name="Zhang Y."/>
            <person name="Omidvar V."/>
            <person name="Sperschneider J."/>
            <person name="Schwessinger B."/>
            <person name="Raley C."/>
            <person name="Palmer J.M."/>
            <person name="Garnica D."/>
            <person name="Upadhyaya N."/>
            <person name="Rathjen J."/>
            <person name="Taylor J.M."/>
            <person name="Park R.F."/>
            <person name="Dodds P.N."/>
            <person name="Hirsch C.D."/>
            <person name="Kianian S.F."/>
            <person name="Figueroa M."/>
        </authorList>
    </citation>
    <scope>NUCLEOTIDE SEQUENCE [LARGE SCALE GENOMIC DNA]</scope>
    <source>
        <strain evidence="1">12SD80</strain>
    </source>
</reference>
<proteinExistence type="predicted"/>
<organism evidence="1 2">
    <name type="scientific">Puccinia coronata f. sp. avenae</name>
    <dbReference type="NCBI Taxonomy" id="200324"/>
    <lineage>
        <taxon>Eukaryota</taxon>
        <taxon>Fungi</taxon>
        <taxon>Dikarya</taxon>
        <taxon>Basidiomycota</taxon>
        <taxon>Pucciniomycotina</taxon>
        <taxon>Pucciniomycetes</taxon>
        <taxon>Pucciniales</taxon>
        <taxon>Pucciniaceae</taxon>
        <taxon>Puccinia</taxon>
    </lineage>
</organism>
<dbReference type="Proteomes" id="UP000235392">
    <property type="component" value="Unassembled WGS sequence"/>
</dbReference>
<accession>A0A2N5UQ65</accession>
<dbReference type="AlphaFoldDB" id="A0A2N5UQ65"/>
<dbReference type="EMBL" id="PGCI01000109">
    <property type="protein sequence ID" value="PLW39900.1"/>
    <property type="molecule type" value="Genomic_DNA"/>
</dbReference>